<evidence type="ECO:0000313" key="3">
    <source>
        <dbReference type="EMBL" id="SMH70261.1"/>
    </source>
</evidence>
<feature type="transmembrane region" description="Helical" evidence="2">
    <location>
        <begin position="44"/>
        <end position="67"/>
    </location>
</feature>
<gene>
    <name evidence="3" type="ORF">NCS_10068</name>
</gene>
<feature type="compositionally biased region" description="Low complexity" evidence="1">
    <location>
        <begin position="1"/>
        <end position="15"/>
    </location>
</feature>
<evidence type="ECO:0000256" key="2">
    <source>
        <dbReference type="SAM" id="Phobius"/>
    </source>
</evidence>
<sequence>MSEPENNSPENNVSPSDRDEKKKSENILKILDELLSHTNSSRRLFLIFIASALLFGPVAVILGGVLLGHPDYDIKHLESSQQGGERFSSIYHKPGMHIQIVDQNGTIIKELPISHIGDRSHTGPIFFGLKTFIIISIVFAIILLVIAIKEYRFFSHWNKRFNKYKSLKDKIDKELDDD</sequence>
<protein>
    <submittedName>
        <fullName evidence="3">Uncharacterized protein</fullName>
    </submittedName>
</protein>
<feature type="transmembrane region" description="Helical" evidence="2">
    <location>
        <begin position="125"/>
        <end position="148"/>
    </location>
</feature>
<evidence type="ECO:0000313" key="4">
    <source>
        <dbReference type="Proteomes" id="UP000230607"/>
    </source>
</evidence>
<keyword evidence="2" id="KW-1133">Transmembrane helix</keyword>
<keyword evidence="2" id="KW-0812">Transmembrane</keyword>
<evidence type="ECO:0000256" key="1">
    <source>
        <dbReference type="SAM" id="MobiDB-lite"/>
    </source>
</evidence>
<dbReference type="OrthoDB" id="12194at2157"/>
<proteinExistence type="predicted"/>
<dbReference type="Proteomes" id="UP000230607">
    <property type="component" value="Chromosome 1"/>
</dbReference>
<accession>A0A2H1FBW9</accession>
<name>A0A2H1FBW9_9ARCH</name>
<reference evidence="4" key="1">
    <citation type="submission" date="2017-03" db="EMBL/GenBank/DDBJ databases">
        <authorList>
            <person name="Herbold C."/>
        </authorList>
    </citation>
    <scope>NUCLEOTIDE SEQUENCE [LARGE SCALE GENOMIC DNA]</scope>
</reference>
<keyword evidence="4" id="KW-1185">Reference proteome</keyword>
<dbReference type="RefSeq" id="WP_157926433.1">
    <property type="nucleotide sequence ID" value="NZ_LT841358.1"/>
</dbReference>
<keyword evidence="2" id="KW-0472">Membrane</keyword>
<feature type="region of interest" description="Disordered" evidence="1">
    <location>
        <begin position="1"/>
        <end position="22"/>
    </location>
</feature>
<dbReference type="EMBL" id="LT841358">
    <property type="protein sequence ID" value="SMH70261.1"/>
    <property type="molecule type" value="Genomic_DNA"/>
</dbReference>
<organism evidence="3 4">
    <name type="scientific">Candidatus Nitrosotalea okcheonensis</name>
    <dbReference type="NCBI Taxonomy" id="1903276"/>
    <lineage>
        <taxon>Archaea</taxon>
        <taxon>Nitrososphaerota</taxon>
        <taxon>Nitrososphaeria</taxon>
        <taxon>Nitrosotaleales</taxon>
        <taxon>Nitrosotaleaceae</taxon>
        <taxon>Nitrosotalea</taxon>
    </lineage>
</organism>
<dbReference type="AlphaFoldDB" id="A0A2H1FBW9"/>